<name>A0A815AJ50_9BILA</name>
<dbReference type="AlphaFoldDB" id="A0A815AJ50"/>
<keyword evidence="3" id="KW-1185">Reference proteome</keyword>
<accession>A0A815AJ50</accession>
<dbReference type="EMBL" id="CAJOBC010017238">
    <property type="protein sequence ID" value="CAF4031943.1"/>
    <property type="molecule type" value="Genomic_DNA"/>
</dbReference>
<reference evidence="1" key="1">
    <citation type="submission" date="2021-02" db="EMBL/GenBank/DDBJ databases">
        <authorList>
            <person name="Nowell W R."/>
        </authorList>
    </citation>
    <scope>NUCLEOTIDE SEQUENCE</scope>
</reference>
<protein>
    <submittedName>
        <fullName evidence="1">Uncharacterized protein</fullName>
    </submittedName>
</protein>
<evidence type="ECO:0000313" key="2">
    <source>
        <dbReference type="EMBL" id="CAF4031943.1"/>
    </source>
</evidence>
<evidence type="ECO:0000313" key="1">
    <source>
        <dbReference type="EMBL" id="CAF1257438.1"/>
    </source>
</evidence>
<organism evidence="1 3">
    <name type="scientific">Didymodactylos carnosus</name>
    <dbReference type="NCBI Taxonomy" id="1234261"/>
    <lineage>
        <taxon>Eukaryota</taxon>
        <taxon>Metazoa</taxon>
        <taxon>Spiralia</taxon>
        <taxon>Gnathifera</taxon>
        <taxon>Rotifera</taxon>
        <taxon>Eurotatoria</taxon>
        <taxon>Bdelloidea</taxon>
        <taxon>Philodinida</taxon>
        <taxon>Philodinidae</taxon>
        <taxon>Didymodactylos</taxon>
    </lineage>
</organism>
<proteinExistence type="predicted"/>
<comment type="caution">
    <text evidence="1">The sequence shown here is derived from an EMBL/GenBank/DDBJ whole genome shotgun (WGS) entry which is preliminary data.</text>
</comment>
<sequence>MPIYEIFGTPTPAKNMSFEIHNLPRFIRIDYKRNTSLAWYQDDNNIKNCFFGKITLCHVLPVIVRTIEHPCLHNMFAHEEEKKKSLFIESSMKPPFLRNMHDSTWMISVAEDIYCIT</sequence>
<gene>
    <name evidence="1" type="ORF">GPM918_LOCUS26434</name>
    <name evidence="2" type="ORF">SRO942_LOCUS26592</name>
</gene>
<dbReference type="EMBL" id="CAJNOQ010010649">
    <property type="protein sequence ID" value="CAF1257438.1"/>
    <property type="molecule type" value="Genomic_DNA"/>
</dbReference>
<dbReference type="Proteomes" id="UP000681722">
    <property type="component" value="Unassembled WGS sequence"/>
</dbReference>
<dbReference type="Proteomes" id="UP000663829">
    <property type="component" value="Unassembled WGS sequence"/>
</dbReference>
<evidence type="ECO:0000313" key="3">
    <source>
        <dbReference type="Proteomes" id="UP000663829"/>
    </source>
</evidence>